<organism evidence="1 2">
    <name type="scientific">Manihot esculenta</name>
    <name type="common">Cassava</name>
    <name type="synonym">Jatropha manihot</name>
    <dbReference type="NCBI Taxonomy" id="3983"/>
    <lineage>
        <taxon>Eukaryota</taxon>
        <taxon>Viridiplantae</taxon>
        <taxon>Streptophyta</taxon>
        <taxon>Embryophyta</taxon>
        <taxon>Tracheophyta</taxon>
        <taxon>Spermatophyta</taxon>
        <taxon>Magnoliopsida</taxon>
        <taxon>eudicotyledons</taxon>
        <taxon>Gunneridae</taxon>
        <taxon>Pentapetalae</taxon>
        <taxon>rosids</taxon>
        <taxon>fabids</taxon>
        <taxon>Malpighiales</taxon>
        <taxon>Euphorbiaceae</taxon>
        <taxon>Crotonoideae</taxon>
        <taxon>Manihoteae</taxon>
        <taxon>Manihot</taxon>
    </lineage>
</organism>
<gene>
    <name evidence="1" type="ORF">MANES_16G058925v8</name>
</gene>
<accession>A0ACC8CBL8</accession>
<dbReference type="EMBL" id="CM004402">
    <property type="protein sequence ID" value="OAY26736.2"/>
    <property type="molecule type" value="Genomic_DNA"/>
</dbReference>
<sequence length="399" mass="45311">MIGQLTLQQGIHQPAATAHPQPVANPVAANPMVVNPMPANPQQNYQEGYRIKVDLQNFSGSLDVESVLDWLVEVERFFEIMNVEEERKVPIVAYKLKGGRAAWWNSIQNERYRKRLEPIRNWVLMKQMFEQRFLPSDHAQVLYNRRDSKGKAVTTTIDKGGRTNPYQKPTEDICYWCRQSGHRSNNCPERRGDNTDCRQVNIVEQVAETDKEVDDDDGSIAGSKDGEVTYVVKKILCSTKQEDETQRRKIFQAKFEWIKKGPTIEVNRIYSVPISIGKSYTEPVNCDVVDMDCCGILLGRPWQFDVDALHKGKENSYTFTWNQKKITILPSGSAKHSKVEEKNVVAISTGVQKLSSAVEKSGGTLTLLVREKSKMEDAPSLPPPVKELLKEFPKIVEES</sequence>
<dbReference type="Proteomes" id="UP000091857">
    <property type="component" value="Chromosome 16"/>
</dbReference>
<proteinExistence type="predicted"/>
<evidence type="ECO:0000313" key="1">
    <source>
        <dbReference type="EMBL" id="OAY26736.2"/>
    </source>
</evidence>
<name>A0ACC8CBL8_MANES</name>
<reference evidence="2" key="1">
    <citation type="journal article" date="2016" name="Nat. Biotechnol.">
        <title>Sequencing wild and cultivated cassava and related species reveals extensive interspecific hybridization and genetic diversity.</title>
        <authorList>
            <person name="Bredeson J.V."/>
            <person name="Lyons J.B."/>
            <person name="Prochnik S.E."/>
            <person name="Wu G.A."/>
            <person name="Ha C.M."/>
            <person name="Edsinger-Gonzales E."/>
            <person name="Grimwood J."/>
            <person name="Schmutz J."/>
            <person name="Rabbi I.Y."/>
            <person name="Egesi C."/>
            <person name="Nauluvula P."/>
            <person name="Lebot V."/>
            <person name="Ndunguru J."/>
            <person name="Mkamilo G."/>
            <person name="Bart R.S."/>
            <person name="Setter T.L."/>
            <person name="Gleadow R.M."/>
            <person name="Kulakow P."/>
            <person name="Ferguson M.E."/>
            <person name="Rounsley S."/>
            <person name="Rokhsar D.S."/>
        </authorList>
    </citation>
    <scope>NUCLEOTIDE SEQUENCE [LARGE SCALE GENOMIC DNA]</scope>
    <source>
        <strain evidence="2">cv. AM560-2</strain>
    </source>
</reference>
<comment type="caution">
    <text evidence="1">The sequence shown here is derived from an EMBL/GenBank/DDBJ whole genome shotgun (WGS) entry which is preliminary data.</text>
</comment>
<protein>
    <submittedName>
        <fullName evidence="1">Uncharacterized protein</fullName>
    </submittedName>
</protein>
<evidence type="ECO:0000313" key="2">
    <source>
        <dbReference type="Proteomes" id="UP000091857"/>
    </source>
</evidence>
<keyword evidence="2" id="KW-1185">Reference proteome</keyword>